<evidence type="ECO:0000313" key="2">
    <source>
        <dbReference type="Proteomes" id="UP000037820"/>
    </source>
</evidence>
<keyword evidence="2" id="KW-1185">Reference proteome</keyword>
<dbReference type="EMBL" id="LHOY01000030">
    <property type="protein sequence ID" value="KPG73996.1"/>
    <property type="molecule type" value="Genomic_DNA"/>
</dbReference>
<evidence type="ECO:0000313" key="1">
    <source>
        <dbReference type="EMBL" id="KPG73996.1"/>
    </source>
</evidence>
<organism evidence="1 2">
    <name type="scientific">Pseudomonas libanensis</name>
    <dbReference type="NCBI Taxonomy" id="75588"/>
    <lineage>
        <taxon>Bacteria</taxon>
        <taxon>Pseudomonadati</taxon>
        <taxon>Pseudomonadota</taxon>
        <taxon>Gammaproteobacteria</taxon>
        <taxon>Pseudomonadales</taxon>
        <taxon>Pseudomonadaceae</taxon>
        <taxon>Pseudomonas</taxon>
    </lineage>
</organism>
<dbReference type="RefSeq" id="WP_059397677.1">
    <property type="nucleotide sequence ID" value="NZ_LHOY01000030.1"/>
</dbReference>
<sequence length="170" mass="19072">MAFPVLPVVFAALVATGLVVDTLNVESAKSDAEKEAKTKANQEKIDELTSKVMEHAEAGRLFPAHRANRDYVNYVKDNYNLSPELEQQLDAVLDDSLKAAQAKYQELKAEYQERSKELEFDDDGHNLFKLQEEMLGKFEGLLGAGAPQLKVIEESFGVNYSFHKYGWATN</sequence>
<name>A0ABR5M5W4_9PSED</name>
<dbReference type="Proteomes" id="UP000037820">
    <property type="component" value="Unassembled WGS sequence"/>
</dbReference>
<comment type="caution">
    <text evidence="1">The sequence shown here is derived from an EMBL/GenBank/DDBJ whole genome shotgun (WGS) entry which is preliminary data.</text>
</comment>
<accession>A0ABR5M5W4</accession>
<gene>
    <name evidence="1" type="ORF">AEQ48_16025</name>
</gene>
<proteinExistence type="predicted"/>
<protein>
    <submittedName>
        <fullName evidence="1">Uncharacterized protein</fullName>
    </submittedName>
</protein>
<reference evidence="1 2" key="1">
    <citation type="submission" date="2015-07" db="EMBL/GenBank/DDBJ databases">
        <title>Whole genome sequencing of endophytes isolated from poison ivy (Toxicodendron radicans).</title>
        <authorList>
            <person name="Tran P.N."/>
            <person name="Lee Y.P."/>
            <person name="Gan H.M."/>
            <person name="Savka M.A."/>
        </authorList>
    </citation>
    <scope>NUCLEOTIDE SEQUENCE [LARGE SCALE GENOMIC DNA]</scope>
    <source>
        <strain evidence="1 2">RIT-PI-g</strain>
    </source>
</reference>